<dbReference type="EMBL" id="JARK01001358">
    <property type="protein sequence ID" value="EYC20280.1"/>
    <property type="molecule type" value="Genomic_DNA"/>
</dbReference>
<evidence type="ECO:0000313" key="1">
    <source>
        <dbReference type="EMBL" id="EYC20280.1"/>
    </source>
</evidence>
<gene>
    <name evidence="1" type="primary">Acey_s0022.g548</name>
    <name evidence="1" type="ORF">Y032_0022g548</name>
</gene>
<reference evidence="2" key="1">
    <citation type="journal article" date="2015" name="Nat. Genet.">
        <title>The genome and transcriptome of the zoonotic hookworm Ancylostoma ceylanicum identify infection-specific gene families.</title>
        <authorList>
            <person name="Schwarz E.M."/>
            <person name="Hu Y."/>
            <person name="Antoshechkin I."/>
            <person name="Miller M.M."/>
            <person name="Sternberg P.W."/>
            <person name="Aroian R.V."/>
        </authorList>
    </citation>
    <scope>NUCLEOTIDE SEQUENCE</scope>
    <source>
        <strain evidence="2">HY135</strain>
    </source>
</reference>
<organism evidence="1 2">
    <name type="scientific">Ancylostoma ceylanicum</name>
    <dbReference type="NCBI Taxonomy" id="53326"/>
    <lineage>
        <taxon>Eukaryota</taxon>
        <taxon>Metazoa</taxon>
        <taxon>Ecdysozoa</taxon>
        <taxon>Nematoda</taxon>
        <taxon>Chromadorea</taxon>
        <taxon>Rhabditida</taxon>
        <taxon>Rhabditina</taxon>
        <taxon>Rhabditomorpha</taxon>
        <taxon>Strongyloidea</taxon>
        <taxon>Ancylostomatidae</taxon>
        <taxon>Ancylostomatinae</taxon>
        <taxon>Ancylostoma</taxon>
    </lineage>
</organism>
<keyword evidence="2" id="KW-1185">Reference proteome</keyword>
<name>A0A016UYL0_9BILA</name>
<protein>
    <submittedName>
        <fullName evidence="1">Uncharacterized protein</fullName>
    </submittedName>
</protein>
<evidence type="ECO:0000313" key="2">
    <source>
        <dbReference type="Proteomes" id="UP000024635"/>
    </source>
</evidence>
<proteinExistence type="predicted"/>
<comment type="caution">
    <text evidence="1">The sequence shown here is derived from an EMBL/GenBank/DDBJ whole genome shotgun (WGS) entry which is preliminary data.</text>
</comment>
<dbReference type="Proteomes" id="UP000024635">
    <property type="component" value="Unassembled WGS sequence"/>
</dbReference>
<dbReference type="AlphaFoldDB" id="A0A016UYL0"/>
<accession>A0A016UYL0</accession>
<sequence>MSPKWRLTMCLVSHSLVGPFLRCKRYTAACSKPADIALVRLSPLVTHEASETHTVCFTNLATWQASKMM</sequence>